<dbReference type="KEGG" id="ccin:107272461"/>
<evidence type="ECO:0000256" key="9">
    <source>
        <dbReference type="RuleBase" id="RU000461"/>
    </source>
</evidence>
<gene>
    <name evidence="11" type="primary">LOC107272461</name>
</gene>
<evidence type="ECO:0000256" key="2">
    <source>
        <dbReference type="ARBA" id="ARBA00010617"/>
    </source>
</evidence>
<dbReference type="InterPro" id="IPR050479">
    <property type="entry name" value="CYP11_CYP27_families"/>
</dbReference>
<keyword evidence="6 8" id="KW-0408">Iron</keyword>
<dbReference type="Proteomes" id="UP000694920">
    <property type="component" value="Unplaced"/>
</dbReference>
<keyword evidence="5 9" id="KW-0560">Oxidoreductase</keyword>
<dbReference type="PRINTS" id="PR00385">
    <property type="entry name" value="P450"/>
</dbReference>
<organism evidence="10 11">
    <name type="scientific">Cephus cinctus</name>
    <name type="common">Wheat stem sawfly</name>
    <dbReference type="NCBI Taxonomy" id="211228"/>
    <lineage>
        <taxon>Eukaryota</taxon>
        <taxon>Metazoa</taxon>
        <taxon>Ecdysozoa</taxon>
        <taxon>Arthropoda</taxon>
        <taxon>Hexapoda</taxon>
        <taxon>Insecta</taxon>
        <taxon>Pterygota</taxon>
        <taxon>Neoptera</taxon>
        <taxon>Endopterygota</taxon>
        <taxon>Hymenoptera</taxon>
        <taxon>Cephoidea</taxon>
        <taxon>Cephidae</taxon>
        <taxon>Cephus</taxon>
    </lineage>
</organism>
<dbReference type="InterPro" id="IPR036396">
    <property type="entry name" value="Cyt_P450_sf"/>
</dbReference>
<comment type="similarity">
    <text evidence="2 9">Belongs to the cytochrome P450 family.</text>
</comment>
<dbReference type="GO" id="GO:0004497">
    <property type="term" value="F:monooxygenase activity"/>
    <property type="evidence" value="ECO:0007669"/>
    <property type="project" value="UniProtKB-KW"/>
</dbReference>
<comment type="cofactor">
    <cofactor evidence="1 8">
        <name>heme</name>
        <dbReference type="ChEBI" id="CHEBI:30413"/>
    </cofactor>
</comment>
<reference evidence="11" key="1">
    <citation type="submission" date="2025-08" db="UniProtKB">
        <authorList>
            <consortium name="RefSeq"/>
        </authorList>
    </citation>
    <scope>IDENTIFICATION</scope>
</reference>
<dbReference type="GO" id="GO:0016705">
    <property type="term" value="F:oxidoreductase activity, acting on paired donors, with incorporation or reduction of molecular oxygen"/>
    <property type="evidence" value="ECO:0007669"/>
    <property type="project" value="InterPro"/>
</dbReference>
<evidence type="ECO:0000313" key="11">
    <source>
        <dbReference type="RefSeq" id="XP_015605122.1"/>
    </source>
</evidence>
<dbReference type="RefSeq" id="XP_015605122.1">
    <property type="nucleotide sequence ID" value="XM_015749636.1"/>
</dbReference>
<dbReference type="CDD" id="cd11054">
    <property type="entry name" value="CYP24A1-like"/>
    <property type="match status" value="1"/>
</dbReference>
<dbReference type="PRINTS" id="PR00463">
    <property type="entry name" value="EP450I"/>
</dbReference>
<keyword evidence="3 8" id="KW-0349">Heme</keyword>
<dbReference type="GeneID" id="107272461"/>
<sequence length="532" mass="61213">MSYQRAMLVRSALLAGAKGNVLNIGLIERYASTVLQADVKSPEETEWNEAKSFDEIPGPRALPIIGNMFRFLPHIGEFGNQPVMEQMRNLKKQYGPIVKLDGIPHRRTVVFLFDPELSEKMYRMEGRWPTRIAMETMVQYREERPELYKGNYGLASSQGKDWHNFRSKVNQHMMQPRTIKPHVGQINEVAQDFIEKMRKLRDPETLELPKSFNNEMNKWALESICAIALDQRLGCLEFDLPTDSEPQIMINAVHDMFDLFYKLEILPSLWKVYRTRNLKKLFHCFDIMSGISKRYISLAREKLRESTSMGNEELSMLQRLVAIDEQTANVMIMDMMLAGIDTTSNAAASALYHIATNPQAQEKLHQEAAKVLPEKDSPVTYEALNKIPYTKACIKEALRMSPIAIGNLRTMQKDIVLEGYKIPSGIDVIACHGIMSQDPEQFPRPKEFIPERWLQGSEDNISAKAAHPFAYMPFGFGPRTCIGRRFAQLEMETLLTKVIRNFRVEWHHEPMKFKSRFIQTVASPLQIKLLDL</sequence>
<feature type="binding site" description="axial binding residue" evidence="8">
    <location>
        <position position="481"/>
    </location>
    <ligand>
        <name>heme</name>
        <dbReference type="ChEBI" id="CHEBI:30413"/>
    </ligand>
    <ligandPart>
        <name>Fe</name>
        <dbReference type="ChEBI" id="CHEBI:18248"/>
    </ligandPart>
</feature>
<keyword evidence="10" id="KW-1185">Reference proteome</keyword>
<accession>A0AAJ7CAN2</accession>
<dbReference type="Pfam" id="PF00067">
    <property type="entry name" value="p450"/>
    <property type="match status" value="1"/>
</dbReference>
<dbReference type="PANTHER" id="PTHR24279:SF120">
    <property type="entry name" value="CYTOCHROME P450"/>
    <property type="match status" value="1"/>
</dbReference>
<dbReference type="PANTHER" id="PTHR24279">
    <property type="entry name" value="CYTOCHROME P450"/>
    <property type="match status" value="1"/>
</dbReference>
<evidence type="ECO:0000256" key="7">
    <source>
        <dbReference type="ARBA" id="ARBA00023033"/>
    </source>
</evidence>
<dbReference type="SUPFAM" id="SSF48264">
    <property type="entry name" value="Cytochrome P450"/>
    <property type="match status" value="1"/>
</dbReference>
<dbReference type="GO" id="GO:0020037">
    <property type="term" value="F:heme binding"/>
    <property type="evidence" value="ECO:0007669"/>
    <property type="project" value="InterPro"/>
</dbReference>
<evidence type="ECO:0000256" key="5">
    <source>
        <dbReference type="ARBA" id="ARBA00023002"/>
    </source>
</evidence>
<keyword evidence="7 9" id="KW-0503">Monooxygenase</keyword>
<evidence type="ECO:0000256" key="4">
    <source>
        <dbReference type="ARBA" id="ARBA00022723"/>
    </source>
</evidence>
<proteinExistence type="inferred from homology"/>
<protein>
    <submittedName>
        <fullName evidence="11">Cytochrome P450 CYP12A2 isoform X1</fullName>
    </submittedName>
</protein>
<dbReference type="Gene3D" id="1.10.630.10">
    <property type="entry name" value="Cytochrome P450"/>
    <property type="match status" value="1"/>
</dbReference>
<dbReference type="InterPro" id="IPR017972">
    <property type="entry name" value="Cyt_P450_CS"/>
</dbReference>
<dbReference type="PROSITE" id="PS00086">
    <property type="entry name" value="CYTOCHROME_P450"/>
    <property type="match status" value="1"/>
</dbReference>
<keyword evidence="4 8" id="KW-0479">Metal-binding</keyword>
<name>A0AAJ7CAN2_CEPCN</name>
<evidence type="ECO:0000256" key="8">
    <source>
        <dbReference type="PIRSR" id="PIRSR602401-1"/>
    </source>
</evidence>
<evidence type="ECO:0000256" key="1">
    <source>
        <dbReference type="ARBA" id="ARBA00001971"/>
    </source>
</evidence>
<dbReference type="GO" id="GO:0005506">
    <property type="term" value="F:iron ion binding"/>
    <property type="evidence" value="ECO:0007669"/>
    <property type="project" value="InterPro"/>
</dbReference>
<evidence type="ECO:0000256" key="3">
    <source>
        <dbReference type="ARBA" id="ARBA00022617"/>
    </source>
</evidence>
<dbReference type="FunFam" id="1.10.630.10:FF:000006">
    <property type="entry name" value="Cytochrome P450 302a1, mitochondrial"/>
    <property type="match status" value="1"/>
</dbReference>
<dbReference type="InterPro" id="IPR001128">
    <property type="entry name" value="Cyt_P450"/>
</dbReference>
<evidence type="ECO:0000313" key="10">
    <source>
        <dbReference type="Proteomes" id="UP000694920"/>
    </source>
</evidence>
<dbReference type="AlphaFoldDB" id="A0AAJ7CAN2"/>
<dbReference type="InterPro" id="IPR002401">
    <property type="entry name" value="Cyt_P450_E_grp-I"/>
</dbReference>
<evidence type="ECO:0000256" key="6">
    <source>
        <dbReference type="ARBA" id="ARBA00023004"/>
    </source>
</evidence>